<feature type="domain" description="GGDEF" evidence="2">
    <location>
        <begin position="431"/>
        <end position="582"/>
    </location>
</feature>
<dbReference type="CDD" id="cd01948">
    <property type="entry name" value="EAL"/>
    <property type="match status" value="1"/>
</dbReference>
<dbReference type="SMART" id="SM00052">
    <property type="entry name" value="EAL"/>
    <property type="match status" value="1"/>
</dbReference>
<dbReference type="InterPro" id="IPR000160">
    <property type="entry name" value="GGDEF_dom"/>
</dbReference>
<dbReference type="SUPFAM" id="SSF55073">
    <property type="entry name" value="Nucleotide cyclase"/>
    <property type="match status" value="1"/>
</dbReference>
<dbReference type="PANTHER" id="PTHR33121:SF76">
    <property type="entry name" value="SIGNALING PROTEIN"/>
    <property type="match status" value="1"/>
</dbReference>
<name>A0A809S9M2_9PROT</name>
<dbReference type="NCBIfam" id="TIGR00254">
    <property type="entry name" value="GGDEF"/>
    <property type="match status" value="1"/>
</dbReference>
<dbReference type="PANTHER" id="PTHR33121">
    <property type="entry name" value="CYCLIC DI-GMP PHOSPHODIESTERASE PDEF"/>
    <property type="match status" value="1"/>
</dbReference>
<dbReference type="Proteomes" id="UP000463939">
    <property type="component" value="Chromosome"/>
</dbReference>
<dbReference type="RefSeq" id="WP_162085149.1">
    <property type="nucleotide sequence ID" value="NZ_AP021881.1"/>
</dbReference>
<evidence type="ECO:0000259" key="2">
    <source>
        <dbReference type="PROSITE" id="PS50887"/>
    </source>
</evidence>
<sequence length="594" mass="65160">MDKRDCLLKILQERSLIPVFQPIIAMHDGEIVGYEGLVRGPVDSLLPMPQDLFETAIQHDLLLALETLCLFQVMTAFLEQSMKSRLFANISPYALLNGVLDNPLLVDLLAPTSPLAGRIVFELTEGTPQMPSADVVAGIRRLQDKGFSVALDDLGEGFSSLRLWAEACPQFVKIDKHFVTGIDKKPVNLQFVRAIKQIADKSNATLIAEGIETRAEFLLLKELGVCCGQGYFIGRPAAQPSLTASSAVLECMQLSYAGDGAWLKTVLRRGPQARLLLNKVPTVDVTTNSEEAHEILLAHPDLEILPVLDDGLPVGVLNRTMVDKFSRQYIRELYARQSCALFMDKAFIAVELDTPIVALSQLVLAQGRKRFADGFVLTHAGSYVGVGSNFALMQEMTSLQIKEARYANPLTLLPGNVPINEQIEVLLTNGVSFCACYVDLDNFKPFNDVFGYAHGDELIKLTARVLSTVADQDVDFVGHIGGDDFFMLFQSADWERRCKQILTEFDDAVCKYVTHAEFGVGIYTAEDRRGNDIEYAFPSVSIGAVLVQPRQFESCHQIAAVAAEVKKAAKKIPGSSLYVDSRGGLPATLKALAA</sequence>
<evidence type="ECO:0000313" key="3">
    <source>
        <dbReference type="EMBL" id="BBP01363.1"/>
    </source>
</evidence>
<dbReference type="EMBL" id="AP021881">
    <property type="protein sequence ID" value="BBP01363.1"/>
    <property type="molecule type" value="Genomic_DNA"/>
</dbReference>
<dbReference type="Gene3D" id="3.20.20.450">
    <property type="entry name" value="EAL domain"/>
    <property type="match status" value="1"/>
</dbReference>
<dbReference type="InterPro" id="IPR035919">
    <property type="entry name" value="EAL_sf"/>
</dbReference>
<evidence type="ECO:0000313" key="4">
    <source>
        <dbReference type="Proteomes" id="UP000463939"/>
    </source>
</evidence>
<dbReference type="CDD" id="cd01949">
    <property type="entry name" value="GGDEF"/>
    <property type="match status" value="1"/>
</dbReference>
<dbReference type="Pfam" id="PF00563">
    <property type="entry name" value="EAL"/>
    <property type="match status" value="1"/>
</dbReference>
<dbReference type="SUPFAM" id="SSF141868">
    <property type="entry name" value="EAL domain-like"/>
    <property type="match status" value="1"/>
</dbReference>
<accession>A0A809S9M2</accession>
<dbReference type="Gene3D" id="3.30.70.270">
    <property type="match status" value="1"/>
</dbReference>
<reference evidence="4" key="1">
    <citation type="submission" date="2019-11" db="EMBL/GenBank/DDBJ databases">
        <title>Isolation and characterization of a novel species in the genus Sulfuriferula.</title>
        <authorList>
            <person name="Mochizuki J."/>
            <person name="Kojima H."/>
            <person name="Fukui M."/>
        </authorList>
    </citation>
    <scope>NUCLEOTIDE SEQUENCE [LARGE SCALE GENOMIC DNA]</scope>
    <source>
        <strain evidence="4">SGTM</strain>
    </source>
</reference>
<dbReference type="InterPro" id="IPR050706">
    <property type="entry name" value="Cyclic-di-GMP_PDE-like"/>
</dbReference>
<protein>
    <submittedName>
        <fullName evidence="3">Diguanylate phosphodiesterase</fullName>
    </submittedName>
</protein>
<evidence type="ECO:0000259" key="1">
    <source>
        <dbReference type="PROSITE" id="PS50883"/>
    </source>
</evidence>
<keyword evidence="4" id="KW-1185">Reference proteome</keyword>
<dbReference type="SUPFAM" id="SSF54631">
    <property type="entry name" value="CBS-domain pair"/>
    <property type="match status" value="1"/>
</dbReference>
<feature type="domain" description="EAL" evidence="1">
    <location>
        <begin position="1"/>
        <end position="250"/>
    </location>
</feature>
<dbReference type="SMART" id="SM00267">
    <property type="entry name" value="GGDEF"/>
    <property type="match status" value="1"/>
</dbReference>
<dbReference type="KEGG" id="sniv:SFSGTM_20710"/>
<dbReference type="InterPro" id="IPR046342">
    <property type="entry name" value="CBS_dom_sf"/>
</dbReference>
<dbReference type="AlphaFoldDB" id="A0A809S9M2"/>
<dbReference type="InterPro" id="IPR043128">
    <property type="entry name" value="Rev_trsase/Diguanyl_cyclase"/>
</dbReference>
<dbReference type="PROSITE" id="PS50887">
    <property type="entry name" value="GGDEF"/>
    <property type="match status" value="1"/>
</dbReference>
<dbReference type="PROSITE" id="PS50883">
    <property type="entry name" value="EAL"/>
    <property type="match status" value="1"/>
</dbReference>
<dbReference type="GO" id="GO:0071111">
    <property type="term" value="F:cyclic-guanylate-specific phosphodiesterase activity"/>
    <property type="evidence" value="ECO:0007669"/>
    <property type="project" value="InterPro"/>
</dbReference>
<dbReference type="InterPro" id="IPR029787">
    <property type="entry name" value="Nucleotide_cyclase"/>
</dbReference>
<dbReference type="InterPro" id="IPR001633">
    <property type="entry name" value="EAL_dom"/>
</dbReference>
<gene>
    <name evidence="3" type="ORF">SFSGTM_20710</name>
</gene>
<proteinExistence type="predicted"/>
<dbReference type="Pfam" id="PF00990">
    <property type="entry name" value="GGDEF"/>
    <property type="match status" value="1"/>
</dbReference>
<organism evidence="3 4">
    <name type="scientific">Sulfuriferula nivalis</name>
    <dbReference type="NCBI Taxonomy" id="2675298"/>
    <lineage>
        <taxon>Bacteria</taxon>
        <taxon>Pseudomonadati</taxon>
        <taxon>Pseudomonadota</taxon>
        <taxon>Betaproteobacteria</taxon>
        <taxon>Nitrosomonadales</taxon>
        <taxon>Sulfuricellaceae</taxon>
        <taxon>Sulfuriferula</taxon>
    </lineage>
</organism>